<evidence type="ECO:0000259" key="2">
    <source>
        <dbReference type="Pfam" id="PF12706"/>
    </source>
</evidence>
<reference evidence="3 4" key="1">
    <citation type="submission" date="2023-02" db="EMBL/GenBank/DDBJ databases">
        <title>Complete genome sequence of Priestia aryabhattai G5MAi6, a methanol-tolerant strain isolated from tap water in Hong Kong.</title>
        <authorList>
            <person name="Leung K.M."/>
            <person name="Lai G.K.K."/>
            <person name="Griffin S.D.J."/>
        </authorList>
    </citation>
    <scope>NUCLEOTIDE SEQUENCE [LARGE SCALE GENOMIC DNA]</scope>
    <source>
        <strain evidence="3 4">G5MAi6</strain>
    </source>
</reference>
<dbReference type="PANTHER" id="PTHR43546">
    <property type="entry name" value="UPF0173 METAL-DEPENDENT HYDROLASE MJ1163-RELATED"/>
    <property type="match status" value="1"/>
</dbReference>
<accession>A0ABD7WQN4</accession>
<dbReference type="InterPro" id="IPR036866">
    <property type="entry name" value="RibonucZ/Hydroxyglut_hydro"/>
</dbReference>
<organism evidence="3 4">
    <name type="scientific">Priestia aryabhattai</name>
    <name type="common">Bacillus aryabhattai</name>
    <dbReference type="NCBI Taxonomy" id="412384"/>
    <lineage>
        <taxon>Bacteria</taxon>
        <taxon>Bacillati</taxon>
        <taxon>Bacillota</taxon>
        <taxon>Bacilli</taxon>
        <taxon>Bacillales</taxon>
        <taxon>Bacillaceae</taxon>
        <taxon>Priestia</taxon>
    </lineage>
</organism>
<dbReference type="Pfam" id="PF12706">
    <property type="entry name" value="Lactamase_B_2"/>
    <property type="match status" value="1"/>
</dbReference>
<dbReference type="InterPro" id="IPR001279">
    <property type="entry name" value="Metallo-B-lactamas"/>
</dbReference>
<gene>
    <name evidence="3" type="ORF">PWO00_17590</name>
</gene>
<sequence>MKITHIRNATLLVEYGGKTFLIDPMLAEKGTYPPFPNSIRQDQNNPLVNLPLSVEEIIDGIDAVILTHLHLDHFDNAAKQALPNDIKMFVQNEEDATVVKEAGFKNVEILMQNTFFKDVQLIKTKGEHGRGEILKRTGLVCGVVFKHKSEKTLYVAGDTVWYSAVEEEITTHQPDVIVVNGGDNQFLEGGSLVMGKEDIYEVHKAAPKATILSVHMEAVNHWTLSREELKSFINEKDMASHVLVPDDGEVYPFK</sequence>
<proteinExistence type="predicted"/>
<dbReference type="RefSeq" id="WP_275036060.1">
    <property type="nucleotide sequence ID" value="NZ_CP118718.1"/>
</dbReference>
<keyword evidence="1" id="KW-0378">Hydrolase</keyword>
<evidence type="ECO:0000313" key="4">
    <source>
        <dbReference type="Proteomes" id="UP001220217"/>
    </source>
</evidence>
<dbReference type="AlphaFoldDB" id="A0ABD7WQN4"/>
<dbReference type="GO" id="GO:0016787">
    <property type="term" value="F:hydrolase activity"/>
    <property type="evidence" value="ECO:0007669"/>
    <property type="project" value="UniProtKB-KW"/>
</dbReference>
<evidence type="ECO:0000313" key="3">
    <source>
        <dbReference type="EMBL" id="WEA42639.1"/>
    </source>
</evidence>
<dbReference type="InterPro" id="IPR050114">
    <property type="entry name" value="UPF0173_UPF0282_UlaG_hydrolase"/>
</dbReference>
<name>A0ABD7WQN4_PRIAR</name>
<evidence type="ECO:0000256" key="1">
    <source>
        <dbReference type="ARBA" id="ARBA00022801"/>
    </source>
</evidence>
<dbReference type="EMBL" id="CP118718">
    <property type="protein sequence ID" value="WEA42639.1"/>
    <property type="molecule type" value="Genomic_DNA"/>
</dbReference>
<feature type="domain" description="Metallo-beta-lactamase" evidence="2">
    <location>
        <begin position="20"/>
        <end position="216"/>
    </location>
</feature>
<dbReference type="Proteomes" id="UP001220217">
    <property type="component" value="Chromosome"/>
</dbReference>
<dbReference type="Gene3D" id="3.60.15.10">
    <property type="entry name" value="Ribonuclease Z/Hydroxyacylglutathione hydrolase-like"/>
    <property type="match status" value="1"/>
</dbReference>
<protein>
    <submittedName>
        <fullName evidence="3">MBL fold metallo-hydrolase</fullName>
    </submittedName>
</protein>
<dbReference type="PANTHER" id="PTHR43546:SF9">
    <property type="entry name" value="L-ASCORBATE-6-PHOSPHATE LACTONASE ULAG-RELATED"/>
    <property type="match status" value="1"/>
</dbReference>
<dbReference type="SUPFAM" id="SSF56281">
    <property type="entry name" value="Metallo-hydrolase/oxidoreductase"/>
    <property type="match status" value="1"/>
</dbReference>